<dbReference type="Proteomes" id="UP001060085">
    <property type="component" value="Linkage Group LG03"/>
</dbReference>
<comment type="caution">
    <text evidence="1">The sequence shown here is derived from an EMBL/GenBank/DDBJ whole genome shotgun (WGS) entry which is preliminary data.</text>
</comment>
<keyword evidence="2" id="KW-1185">Reference proteome</keyword>
<sequence>MLGKRPAPLIGKLTNSFISGNRAAAAGVVEVATSPRSPLDFKIQSPRVLKNYDLGGVGLGILAALEKSPNLGCEIQPNNNNKALYNRNLNRSNPIPVNSSKNSYNRRNDRDFEMDNSSEEFTLVTCRKQGNESCTKVYYYGDEQIRRVPEIRKEINRKTVFTISPARIGDSSSVAIPGSDFLSSCHWCQKKLQGKDIYMYRGEKGFCSTECRYRQIVMDEHKEKCSSEVLSRSAAEVSSSYKNGQIFSPGILAI</sequence>
<protein>
    <submittedName>
        <fullName evidence="1">Uncharacterized protein</fullName>
    </submittedName>
</protein>
<evidence type="ECO:0000313" key="1">
    <source>
        <dbReference type="EMBL" id="KAI5674200.1"/>
    </source>
</evidence>
<organism evidence="1 2">
    <name type="scientific">Catharanthus roseus</name>
    <name type="common">Madagascar periwinkle</name>
    <name type="synonym">Vinca rosea</name>
    <dbReference type="NCBI Taxonomy" id="4058"/>
    <lineage>
        <taxon>Eukaryota</taxon>
        <taxon>Viridiplantae</taxon>
        <taxon>Streptophyta</taxon>
        <taxon>Embryophyta</taxon>
        <taxon>Tracheophyta</taxon>
        <taxon>Spermatophyta</taxon>
        <taxon>Magnoliopsida</taxon>
        <taxon>eudicotyledons</taxon>
        <taxon>Gunneridae</taxon>
        <taxon>Pentapetalae</taxon>
        <taxon>asterids</taxon>
        <taxon>lamiids</taxon>
        <taxon>Gentianales</taxon>
        <taxon>Apocynaceae</taxon>
        <taxon>Rauvolfioideae</taxon>
        <taxon>Vinceae</taxon>
        <taxon>Catharanthinae</taxon>
        <taxon>Catharanthus</taxon>
    </lineage>
</organism>
<gene>
    <name evidence="1" type="ORF">M9H77_14564</name>
</gene>
<evidence type="ECO:0000313" key="2">
    <source>
        <dbReference type="Proteomes" id="UP001060085"/>
    </source>
</evidence>
<reference evidence="2" key="1">
    <citation type="journal article" date="2023" name="Nat. Plants">
        <title>Single-cell RNA sequencing provides a high-resolution roadmap for understanding the multicellular compartmentation of specialized metabolism.</title>
        <authorList>
            <person name="Sun S."/>
            <person name="Shen X."/>
            <person name="Li Y."/>
            <person name="Li Y."/>
            <person name="Wang S."/>
            <person name="Li R."/>
            <person name="Zhang H."/>
            <person name="Shen G."/>
            <person name="Guo B."/>
            <person name="Wei J."/>
            <person name="Xu J."/>
            <person name="St-Pierre B."/>
            <person name="Chen S."/>
            <person name="Sun C."/>
        </authorList>
    </citation>
    <scope>NUCLEOTIDE SEQUENCE [LARGE SCALE GENOMIC DNA]</scope>
</reference>
<proteinExistence type="predicted"/>
<name>A0ACC0BNG3_CATRO</name>
<accession>A0ACC0BNG3</accession>
<dbReference type="EMBL" id="CM044703">
    <property type="protein sequence ID" value="KAI5674200.1"/>
    <property type="molecule type" value="Genomic_DNA"/>
</dbReference>